<keyword evidence="2" id="KW-1185">Reference proteome</keyword>
<comment type="caution">
    <text evidence="1">The sequence shown here is derived from an EMBL/GenBank/DDBJ whole genome shotgun (WGS) entry which is preliminary data.</text>
</comment>
<dbReference type="Proteomes" id="UP001168877">
    <property type="component" value="Unassembled WGS sequence"/>
</dbReference>
<proteinExistence type="predicted"/>
<accession>A0AA39W7X9</accession>
<gene>
    <name evidence="1" type="ORF">LWI29_000276</name>
</gene>
<protein>
    <submittedName>
        <fullName evidence="1">Uncharacterized protein</fullName>
    </submittedName>
</protein>
<evidence type="ECO:0000313" key="1">
    <source>
        <dbReference type="EMBL" id="KAK0606537.1"/>
    </source>
</evidence>
<reference evidence="1" key="2">
    <citation type="submission" date="2023-06" db="EMBL/GenBank/DDBJ databases">
        <authorList>
            <person name="Swenson N.G."/>
            <person name="Wegrzyn J.L."/>
            <person name="Mcevoy S.L."/>
        </authorList>
    </citation>
    <scope>NUCLEOTIDE SEQUENCE</scope>
    <source>
        <strain evidence="1">NS2018</strain>
        <tissue evidence="1">Leaf</tissue>
    </source>
</reference>
<reference evidence="1" key="1">
    <citation type="journal article" date="2022" name="Plant J.">
        <title>Strategies of tolerance reflected in two North American maple genomes.</title>
        <authorList>
            <person name="McEvoy S.L."/>
            <person name="Sezen U.U."/>
            <person name="Trouern-Trend A."/>
            <person name="McMahon S.M."/>
            <person name="Schaberg P.G."/>
            <person name="Yang J."/>
            <person name="Wegrzyn J.L."/>
            <person name="Swenson N.G."/>
        </authorList>
    </citation>
    <scope>NUCLEOTIDE SEQUENCE</scope>
    <source>
        <strain evidence="1">NS2018</strain>
    </source>
</reference>
<organism evidence="1 2">
    <name type="scientific">Acer saccharum</name>
    <name type="common">Sugar maple</name>
    <dbReference type="NCBI Taxonomy" id="4024"/>
    <lineage>
        <taxon>Eukaryota</taxon>
        <taxon>Viridiplantae</taxon>
        <taxon>Streptophyta</taxon>
        <taxon>Embryophyta</taxon>
        <taxon>Tracheophyta</taxon>
        <taxon>Spermatophyta</taxon>
        <taxon>Magnoliopsida</taxon>
        <taxon>eudicotyledons</taxon>
        <taxon>Gunneridae</taxon>
        <taxon>Pentapetalae</taxon>
        <taxon>rosids</taxon>
        <taxon>malvids</taxon>
        <taxon>Sapindales</taxon>
        <taxon>Sapindaceae</taxon>
        <taxon>Hippocastanoideae</taxon>
        <taxon>Acereae</taxon>
        <taxon>Acer</taxon>
    </lineage>
</organism>
<name>A0AA39W7X9_ACESA</name>
<sequence>MGVYLLIYKVVYLLRIESQSRKSELFKSSQGIPAFSTERVEKAEFIGSLPAELMAKNSYFTIRLEKQLPSLRGNASEIVLERDWIAFSYTG</sequence>
<dbReference type="EMBL" id="JAUESC010000001">
    <property type="protein sequence ID" value="KAK0606537.1"/>
    <property type="molecule type" value="Genomic_DNA"/>
</dbReference>
<dbReference type="AlphaFoldDB" id="A0AA39W7X9"/>
<evidence type="ECO:0000313" key="2">
    <source>
        <dbReference type="Proteomes" id="UP001168877"/>
    </source>
</evidence>